<gene>
    <name evidence="2" type="ORF">BGO89_09465</name>
</gene>
<feature type="domain" description="UmuC" evidence="1">
    <location>
        <begin position="34"/>
        <end position="99"/>
    </location>
</feature>
<proteinExistence type="predicted"/>
<dbReference type="Gene3D" id="3.40.1170.60">
    <property type="match status" value="1"/>
</dbReference>
<dbReference type="STRING" id="1895771.BGO89_09465"/>
<dbReference type="AlphaFoldDB" id="A0A1M3KWL0"/>
<evidence type="ECO:0000259" key="1">
    <source>
        <dbReference type="Pfam" id="PF00817"/>
    </source>
</evidence>
<protein>
    <recommendedName>
        <fullName evidence="1">UmuC domain-containing protein</fullName>
    </recommendedName>
</protein>
<sequence>MSSLCAIIFPHYPALAARLALRSGGERHDMIAIERHGSIIASTPEARAVGIECGMTVTRARALQPSVLILQRDAAMEQTTWETILARVHETTPLMIAPRLGLIYCGMDRPVQVRGILHDTYGQGGRAMTQTLALLAAVIAEPGKTMTVPRDGAAQFLATWNTSNLRVLEYSDELVERLRLFGLSTMAHVQHLTRRHLHAQFGTEGHTLHDLLHSVPDRTELPVYSPPPSVVALGRFDDPEREPAALLPVMAMMVEEAWTELAGRHATTIEVQMLDRADNVIVRSSRILAGKVQWSSTFLMTAARTLLQDLLDTDRWCSGLRLKLMGLLQPPAMQATMFRPRPCIDDVIPLVLRRYPHGLRRIVRVDADAYLPERAALLSYYDHDGGAA</sequence>
<dbReference type="Pfam" id="PF00817">
    <property type="entry name" value="IMS"/>
    <property type="match status" value="1"/>
</dbReference>
<organism evidence="2 3">
    <name type="scientific">Candidatus Kapaibacterium thiocyanatum</name>
    <dbReference type="NCBI Taxonomy" id="1895771"/>
    <lineage>
        <taxon>Bacteria</taxon>
        <taxon>Pseudomonadati</taxon>
        <taxon>Candidatus Kapaibacteriota</taxon>
        <taxon>Candidatus Kapaibacteriia</taxon>
        <taxon>Candidatus Kapaibacteriales</taxon>
        <taxon>Candidatus Kapaibacteriaceae</taxon>
        <taxon>Candidatus Kapaibacterium</taxon>
    </lineage>
</organism>
<dbReference type="Proteomes" id="UP000184233">
    <property type="component" value="Unassembled WGS sequence"/>
</dbReference>
<evidence type="ECO:0000313" key="2">
    <source>
        <dbReference type="EMBL" id="OJX56753.1"/>
    </source>
</evidence>
<accession>A0A1M3KWL0</accession>
<name>A0A1M3KWL0_9BACT</name>
<dbReference type="GO" id="GO:0006281">
    <property type="term" value="P:DNA repair"/>
    <property type="evidence" value="ECO:0007669"/>
    <property type="project" value="InterPro"/>
</dbReference>
<comment type="caution">
    <text evidence="2">The sequence shown here is derived from an EMBL/GenBank/DDBJ whole genome shotgun (WGS) entry which is preliminary data.</text>
</comment>
<dbReference type="InterPro" id="IPR001126">
    <property type="entry name" value="UmuC"/>
</dbReference>
<evidence type="ECO:0000313" key="3">
    <source>
        <dbReference type="Proteomes" id="UP000184233"/>
    </source>
</evidence>
<dbReference type="InterPro" id="IPR043502">
    <property type="entry name" value="DNA/RNA_pol_sf"/>
</dbReference>
<dbReference type="SUPFAM" id="SSF56672">
    <property type="entry name" value="DNA/RNA polymerases"/>
    <property type="match status" value="1"/>
</dbReference>
<dbReference type="EMBL" id="MKVH01000024">
    <property type="protein sequence ID" value="OJX56753.1"/>
    <property type="molecule type" value="Genomic_DNA"/>
</dbReference>
<reference evidence="2 3" key="1">
    <citation type="submission" date="2016-09" db="EMBL/GenBank/DDBJ databases">
        <title>Genome-resolved meta-omics ties microbial dynamics to process performance in biotechnology for thiocyanate degradation.</title>
        <authorList>
            <person name="Kantor R.S."/>
            <person name="Huddy R.J."/>
            <person name="Iyer R."/>
            <person name="Thomas B.C."/>
            <person name="Brown C.T."/>
            <person name="Anantharaman K."/>
            <person name="Tringe S."/>
            <person name="Hettich R.L."/>
            <person name="Harrison S.T."/>
            <person name="Banfield J.F."/>
        </authorList>
    </citation>
    <scope>NUCLEOTIDE SEQUENCE [LARGE SCALE GENOMIC DNA]</scope>
    <source>
        <strain evidence="2">59-99</strain>
    </source>
</reference>